<evidence type="ECO:0000313" key="2">
    <source>
        <dbReference type="EMBL" id="RAO65629.1"/>
    </source>
</evidence>
<dbReference type="RefSeq" id="XP_040730146.1">
    <property type="nucleotide sequence ID" value="XM_040873700.1"/>
</dbReference>
<dbReference type="AlphaFoldDB" id="A0A364KQ18"/>
<proteinExistence type="predicted"/>
<dbReference type="GeneID" id="63790858"/>
<protein>
    <submittedName>
        <fullName evidence="2">Uncharacterized protein</fullName>
    </submittedName>
</protein>
<reference evidence="2 3" key="1">
    <citation type="journal article" date="2017" name="Biotechnol. Biofuels">
        <title>Differential beta-glucosidase expression as a function of carbon source availability in Talaromyces amestolkiae: a genomic and proteomic approach.</title>
        <authorList>
            <person name="de Eugenio L.I."/>
            <person name="Mendez-Liter J.A."/>
            <person name="Nieto-Dominguez M."/>
            <person name="Alonso L."/>
            <person name="Gil-Munoz J."/>
            <person name="Barriuso J."/>
            <person name="Prieto A."/>
            <person name="Martinez M.J."/>
        </authorList>
    </citation>
    <scope>NUCLEOTIDE SEQUENCE [LARGE SCALE GENOMIC DNA]</scope>
    <source>
        <strain evidence="2 3">CIB</strain>
    </source>
</reference>
<evidence type="ECO:0000256" key="1">
    <source>
        <dbReference type="SAM" id="MobiDB-lite"/>
    </source>
</evidence>
<dbReference type="Proteomes" id="UP000249363">
    <property type="component" value="Unassembled WGS sequence"/>
</dbReference>
<name>A0A364KQ18_TALAM</name>
<evidence type="ECO:0000313" key="3">
    <source>
        <dbReference type="Proteomes" id="UP000249363"/>
    </source>
</evidence>
<feature type="region of interest" description="Disordered" evidence="1">
    <location>
        <begin position="1"/>
        <end position="46"/>
    </location>
</feature>
<accession>A0A364KQ18</accession>
<sequence length="571" mass="63052">MSCLPETASEEDISSYPSVLSRDNRKRRTPEPSPSPTTANKRPCDNTLEERDGEAYYNHYYHIESGIKSTSPIDMTPGRYPLDPVETNPRVLVMTRIVSGSVSNHVSKNVHHFNEVNDVILRNIRQATAGSLLERVCDAISVAYITDESQPAAFNDNKARACQSAIEAVEVALRHPRQRTLDSTLVAVLMIDVYKLLLTAHVNPPEASNQGWGWDSNMLWMIRLRGPEQFTRQDGRNLIWAISYCITIPTSQSAISKEQESGYTTCPFADLLGTANKEGSLSYPEALDFDISSFFNAPNDGVVVNTAGLKPSLADRMSQDMSRSAERQDKSSGPFQHRNRTSTRDERNGCDCMTHHAALLLQLSNLKNDKDLLSLDDVLVSVQQALTPWNHLNECAVCESDDDQGVLIFSAMTIRTVLALLQRFCAESIYLHKVDEGSAISSSAQLLDGNQITIGKYKASPEEHSLVTALLITRALSNVRSVLVSLKVKLDRSTKRIKADYLKKKTGGDNLVNGNNQEEVPSTVSNAVPKGEESGCIQILLRSLDATVEEIGKTVPKMSFSALSQTNPFAY</sequence>
<gene>
    <name evidence="2" type="ORF">BHQ10_001641</name>
</gene>
<keyword evidence="3" id="KW-1185">Reference proteome</keyword>
<comment type="caution">
    <text evidence="2">The sequence shown here is derived from an EMBL/GenBank/DDBJ whole genome shotgun (WGS) entry which is preliminary data.</text>
</comment>
<organism evidence="2 3">
    <name type="scientific">Talaromyces amestolkiae</name>
    <dbReference type="NCBI Taxonomy" id="1196081"/>
    <lineage>
        <taxon>Eukaryota</taxon>
        <taxon>Fungi</taxon>
        <taxon>Dikarya</taxon>
        <taxon>Ascomycota</taxon>
        <taxon>Pezizomycotina</taxon>
        <taxon>Eurotiomycetes</taxon>
        <taxon>Eurotiomycetidae</taxon>
        <taxon>Eurotiales</taxon>
        <taxon>Trichocomaceae</taxon>
        <taxon>Talaromyces</taxon>
        <taxon>Talaromyces sect. Talaromyces</taxon>
    </lineage>
</organism>
<dbReference type="EMBL" id="MIKG01000002">
    <property type="protein sequence ID" value="RAO65629.1"/>
    <property type="molecule type" value="Genomic_DNA"/>
</dbReference>
<dbReference type="OrthoDB" id="2943660at2759"/>
<feature type="region of interest" description="Disordered" evidence="1">
    <location>
        <begin position="315"/>
        <end position="347"/>
    </location>
</feature>